<dbReference type="Proteomes" id="UP001231915">
    <property type="component" value="Unassembled WGS sequence"/>
</dbReference>
<keyword evidence="2" id="KW-1185">Reference proteome</keyword>
<evidence type="ECO:0000313" key="1">
    <source>
        <dbReference type="EMBL" id="MDK2597897.1"/>
    </source>
</evidence>
<dbReference type="EMBL" id="JASJUT010000013">
    <property type="protein sequence ID" value="MDK2597897.1"/>
    <property type="molecule type" value="Genomic_DNA"/>
</dbReference>
<proteinExistence type="predicted"/>
<comment type="caution">
    <text evidence="1">The sequence shown here is derived from an EMBL/GenBank/DDBJ whole genome shotgun (WGS) entry which is preliminary data.</text>
</comment>
<dbReference type="Pfam" id="PF10761">
    <property type="entry name" value="DUF2590"/>
    <property type="match status" value="1"/>
</dbReference>
<name>A0ABT7ES64_9GAMM</name>
<protein>
    <submittedName>
        <fullName evidence="1">DUF2590 family protein</fullName>
    </submittedName>
</protein>
<sequence length="113" mass="12454">MSLFRDLHIKNGDVVLDAGANPTYLADRDVIAQDVVHAILDSGLAHLLIGDRQSSVTRDTHTRITLLVEDDPRIKPGTVRVEQGTDGHWWVFARTLDFGDIHTKFTGGAHDGN</sequence>
<reference evidence="1 2" key="1">
    <citation type="submission" date="2023-05" db="EMBL/GenBank/DDBJ databases">
        <title>Pseudoalteromonas ardens sp. nov., Pseudoalteromonas obscura sp. nov., and Pseudoalteromonas umbrosa sp. nov., isolated from the coral Montipora capitata.</title>
        <authorList>
            <person name="Thomas E.M."/>
            <person name="Smith E.M."/>
            <person name="Papke E."/>
            <person name="Shlafstein M.D."/>
            <person name="Oline D.K."/>
            <person name="Videau P."/>
            <person name="Saw J.H."/>
            <person name="Strangman W.K."/>
            <person name="Ushijima B."/>
        </authorList>
    </citation>
    <scope>NUCLEOTIDE SEQUENCE [LARGE SCALE GENOMIC DNA]</scope>
    <source>
        <strain evidence="1 2">P94</strain>
    </source>
</reference>
<accession>A0ABT7ES64</accession>
<evidence type="ECO:0000313" key="2">
    <source>
        <dbReference type="Proteomes" id="UP001231915"/>
    </source>
</evidence>
<gene>
    <name evidence="1" type="ORF">QNM18_22795</name>
</gene>
<organism evidence="1 2">
    <name type="scientific">Pseudoalteromonas obscura</name>
    <dbReference type="NCBI Taxonomy" id="3048491"/>
    <lineage>
        <taxon>Bacteria</taxon>
        <taxon>Pseudomonadati</taxon>
        <taxon>Pseudomonadota</taxon>
        <taxon>Gammaproteobacteria</taxon>
        <taxon>Alteromonadales</taxon>
        <taxon>Pseudoalteromonadaceae</taxon>
        <taxon>Pseudoalteromonas</taxon>
    </lineage>
</organism>
<dbReference type="RefSeq" id="WP_284138526.1">
    <property type="nucleotide sequence ID" value="NZ_JASJUT010000013.1"/>
</dbReference>
<dbReference type="InterPro" id="IPR019697">
    <property type="entry name" value="Phage_HP1_Orf28"/>
</dbReference>